<feature type="chain" id="PRO_5029549361" evidence="2">
    <location>
        <begin position="32"/>
        <end position="151"/>
    </location>
</feature>
<proteinExistence type="predicted"/>
<accession>A0A7K1V5D6</accession>
<gene>
    <name evidence="4" type="ORF">GPX89_29155</name>
</gene>
<comment type="caution">
    <text evidence="4">The sequence shown here is derived from an EMBL/GenBank/DDBJ whole genome shotgun (WGS) entry which is preliminary data.</text>
</comment>
<dbReference type="InterPro" id="IPR029050">
    <property type="entry name" value="Immunoprotect_excell_Ig-like"/>
</dbReference>
<evidence type="ECO:0000256" key="2">
    <source>
        <dbReference type="SAM" id="SignalP"/>
    </source>
</evidence>
<dbReference type="EMBL" id="WRPP01000006">
    <property type="protein sequence ID" value="MVU81298.1"/>
    <property type="molecule type" value="Genomic_DNA"/>
</dbReference>
<dbReference type="Gene3D" id="2.60.40.1240">
    <property type="match status" value="1"/>
</dbReference>
<reference evidence="4 5" key="1">
    <citation type="submission" date="2019-12" db="EMBL/GenBank/DDBJ databases">
        <title>Nocardia sp. nov. ET3-3 isolated from soil.</title>
        <authorList>
            <person name="Kanchanasin P."/>
            <person name="Tanasupawat S."/>
            <person name="Yuki M."/>
            <person name="Kudo T."/>
        </authorList>
    </citation>
    <scope>NUCLEOTIDE SEQUENCE [LARGE SCALE GENOMIC DNA]</scope>
    <source>
        <strain evidence="4 5">ET3-3</strain>
    </source>
</reference>
<evidence type="ECO:0000313" key="5">
    <source>
        <dbReference type="Proteomes" id="UP000466794"/>
    </source>
</evidence>
<keyword evidence="5" id="KW-1185">Reference proteome</keyword>
<dbReference type="Pfam" id="PF11611">
    <property type="entry name" value="DUF4352"/>
    <property type="match status" value="1"/>
</dbReference>
<dbReference type="Proteomes" id="UP000466794">
    <property type="component" value="Unassembled WGS sequence"/>
</dbReference>
<keyword evidence="1 2" id="KW-0732">Signal</keyword>
<feature type="signal peptide" evidence="2">
    <location>
        <begin position="1"/>
        <end position="31"/>
    </location>
</feature>
<dbReference type="InterPro" id="IPR029051">
    <property type="entry name" value="DUF4352"/>
</dbReference>
<organism evidence="4 5">
    <name type="scientific">Nocardia terrae</name>
    <dbReference type="NCBI Taxonomy" id="2675851"/>
    <lineage>
        <taxon>Bacteria</taxon>
        <taxon>Bacillati</taxon>
        <taxon>Actinomycetota</taxon>
        <taxon>Actinomycetes</taxon>
        <taxon>Mycobacteriales</taxon>
        <taxon>Nocardiaceae</taxon>
        <taxon>Nocardia</taxon>
    </lineage>
</organism>
<name>A0A7K1V5D6_9NOCA</name>
<dbReference type="PROSITE" id="PS51257">
    <property type="entry name" value="PROKAR_LIPOPROTEIN"/>
    <property type="match status" value="1"/>
</dbReference>
<dbReference type="AlphaFoldDB" id="A0A7K1V5D6"/>
<evidence type="ECO:0000256" key="1">
    <source>
        <dbReference type="ARBA" id="ARBA00022729"/>
    </source>
</evidence>
<sequence>MNSRGNSMIRKTIGAVAVVASAIAGTGVLTACDPSKPAPISTANSLVQLAATPTAFTPSVLDDGGTYTSVLVTVTNTRKDKAISVNPLYFTITDTEGNKHTVELGMEQNQIAAVELQPGEKVTGAVAAKGSFTAKTVVFDNLTDQVRADVS</sequence>
<protein>
    <submittedName>
        <fullName evidence="4">DUF4352 domain-containing protein</fullName>
    </submittedName>
</protein>
<feature type="domain" description="DUF4352" evidence="3">
    <location>
        <begin position="62"/>
        <end position="127"/>
    </location>
</feature>
<evidence type="ECO:0000259" key="3">
    <source>
        <dbReference type="Pfam" id="PF11611"/>
    </source>
</evidence>
<evidence type="ECO:0000313" key="4">
    <source>
        <dbReference type="EMBL" id="MVU81298.1"/>
    </source>
</evidence>